<dbReference type="CDD" id="cd02440">
    <property type="entry name" value="AdoMet_MTases"/>
    <property type="match status" value="1"/>
</dbReference>
<comment type="subcellular location">
    <subcellularLocation>
        <location evidence="6">Cytoplasm</location>
    </subcellularLocation>
</comment>
<evidence type="ECO:0000256" key="5">
    <source>
        <dbReference type="ARBA" id="ARBA00022691"/>
    </source>
</evidence>
<comment type="catalytic activity">
    <reaction evidence="6">
        <text>L-lysyl-[protein] + 3 S-adenosyl-L-methionine = N(6),N(6),N(6)-trimethyl-L-lysyl-[protein] + 3 S-adenosyl-L-homocysteine + 3 H(+)</text>
        <dbReference type="Rhea" id="RHEA:54192"/>
        <dbReference type="Rhea" id="RHEA-COMP:9752"/>
        <dbReference type="Rhea" id="RHEA-COMP:13826"/>
        <dbReference type="ChEBI" id="CHEBI:15378"/>
        <dbReference type="ChEBI" id="CHEBI:29969"/>
        <dbReference type="ChEBI" id="CHEBI:57856"/>
        <dbReference type="ChEBI" id="CHEBI:59789"/>
        <dbReference type="ChEBI" id="CHEBI:61961"/>
    </reaction>
</comment>
<feature type="binding site" evidence="6">
    <location>
        <position position="138"/>
    </location>
    <ligand>
        <name>S-adenosyl-L-methionine</name>
        <dbReference type="ChEBI" id="CHEBI:59789"/>
    </ligand>
</feature>
<dbReference type="SUPFAM" id="SSF53335">
    <property type="entry name" value="S-adenosyl-L-methionine-dependent methyltransferases"/>
    <property type="match status" value="1"/>
</dbReference>
<evidence type="ECO:0000313" key="8">
    <source>
        <dbReference type="EMBL" id="MBR0552657.1"/>
    </source>
</evidence>
<keyword evidence="5 6" id="KW-0949">S-adenosyl-L-methionine</keyword>
<dbReference type="InterPro" id="IPR029063">
    <property type="entry name" value="SAM-dependent_MTases_sf"/>
</dbReference>
<dbReference type="Proteomes" id="UP000676996">
    <property type="component" value="Unassembled WGS sequence"/>
</dbReference>
<dbReference type="Gene3D" id="3.40.50.150">
    <property type="entry name" value="Vaccinia Virus protein VP39"/>
    <property type="match status" value="1"/>
</dbReference>
<comment type="function">
    <text evidence="6">Methylates ribosomal protein L11.</text>
</comment>
<evidence type="ECO:0000256" key="7">
    <source>
        <dbReference type="SAM" id="MobiDB-lite"/>
    </source>
</evidence>
<organism evidence="8 9">
    <name type="scientific">Stakelama marina</name>
    <dbReference type="NCBI Taxonomy" id="2826939"/>
    <lineage>
        <taxon>Bacteria</taxon>
        <taxon>Pseudomonadati</taxon>
        <taxon>Pseudomonadota</taxon>
        <taxon>Alphaproteobacteria</taxon>
        <taxon>Sphingomonadales</taxon>
        <taxon>Sphingomonadaceae</taxon>
        <taxon>Stakelama</taxon>
    </lineage>
</organism>
<dbReference type="GO" id="GO:0005737">
    <property type="term" value="C:cytoplasm"/>
    <property type="evidence" value="ECO:0007669"/>
    <property type="project" value="UniProtKB-SubCell"/>
</dbReference>
<feature type="binding site" evidence="6">
    <location>
        <position position="237"/>
    </location>
    <ligand>
        <name>S-adenosyl-L-methionine</name>
        <dbReference type="ChEBI" id="CHEBI:59789"/>
    </ligand>
</feature>
<keyword evidence="8" id="KW-0687">Ribonucleoprotein</keyword>
<dbReference type="InterPro" id="IPR050078">
    <property type="entry name" value="Ribosomal_L11_MeTrfase_PrmA"/>
</dbReference>
<name>A0A8T4IDD0_9SPHN</name>
<dbReference type="PANTHER" id="PTHR43648">
    <property type="entry name" value="ELECTRON TRANSFER FLAVOPROTEIN BETA SUBUNIT LYSINE METHYLTRANSFERASE"/>
    <property type="match status" value="1"/>
</dbReference>
<dbReference type="EC" id="2.1.1.-" evidence="6"/>
<dbReference type="RefSeq" id="WP_284053927.1">
    <property type="nucleotide sequence ID" value="NZ_JAGRQC010000002.1"/>
</dbReference>
<dbReference type="GO" id="GO:0005840">
    <property type="term" value="C:ribosome"/>
    <property type="evidence" value="ECO:0007669"/>
    <property type="project" value="UniProtKB-KW"/>
</dbReference>
<gene>
    <name evidence="6" type="primary">prmA</name>
    <name evidence="8" type="ORF">J7S20_09090</name>
</gene>
<dbReference type="AlphaFoldDB" id="A0A8T4IDD0"/>
<dbReference type="GO" id="GO:0032259">
    <property type="term" value="P:methylation"/>
    <property type="evidence" value="ECO:0007669"/>
    <property type="project" value="UniProtKB-KW"/>
</dbReference>
<evidence type="ECO:0000256" key="2">
    <source>
        <dbReference type="ARBA" id="ARBA00022490"/>
    </source>
</evidence>
<keyword evidence="2 6" id="KW-0963">Cytoplasm</keyword>
<feature type="binding site" evidence="6">
    <location>
        <position position="162"/>
    </location>
    <ligand>
        <name>S-adenosyl-L-methionine</name>
        <dbReference type="ChEBI" id="CHEBI:59789"/>
    </ligand>
</feature>
<comment type="similarity">
    <text evidence="1 6">Belongs to the methyltransferase superfamily. PrmA family.</text>
</comment>
<evidence type="ECO:0000256" key="4">
    <source>
        <dbReference type="ARBA" id="ARBA00022679"/>
    </source>
</evidence>
<sequence length="325" mass="34721">MAESWKLVLPCTRDEAERIEVEGEALAALEPPPVLMTSERVEDDPDSWQLEAFFDAKPDRRTVAAIRALVPSAADTDADPERIEEQDWVTLSQQGLEPVHAGRFYVHTSTNRGEVPAGAVPFLIEAGLAFGTGQHDTTTGCLLTLDALKRGGANFRNIIDVGTGTGLLAFAAMHLWALARATASDIDPRAIDVVRENAAANGVPLGSGPGRLALAAAAGLDHKLLIDRAPYDLIVANILAGPLIELAPMLATALSPGGTLVLAGLLEKQREQVERAYRRHGLRVASRIAGEWPALRLVKRIRYGAGRTTRPGPRGTGATPDFGSW</sequence>
<comment type="caution">
    <text evidence="8">The sequence shown here is derived from an EMBL/GenBank/DDBJ whole genome shotgun (WGS) entry which is preliminary data.</text>
</comment>
<evidence type="ECO:0000256" key="3">
    <source>
        <dbReference type="ARBA" id="ARBA00022603"/>
    </source>
</evidence>
<keyword evidence="3 6" id="KW-0489">Methyltransferase</keyword>
<keyword evidence="4 6" id="KW-0808">Transferase</keyword>
<accession>A0A8T4IDD0</accession>
<protein>
    <recommendedName>
        <fullName evidence="6">Ribosomal protein L11 methyltransferase</fullName>
        <shortName evidence="6">L11 Mtase</shortName>
        <ecNumber evidence="6">2.1.1.-</ecNumber>
    </recommendedName>
</protein>
<evidence type="ECO:0000313" key="9">
    <source>
        <dbReference type="Proteomes" id="UP000676996"/>
    </source>
</evidence>
<dbReference type="InterPro" id="IPR004498">
    <property type="entry name" value="Ribosomal_PrmA_MeTrfase"/>
</dbReference>
<dbReference type="Pfam" id="PF06325">
    <property type="entry name" value="PrmA"/>
    <property type="match status" value="1"/>
</dbReference>
<dbReference type="GO" id="GO:0008276">
    <property type="term" value="F:protein methyltransferase activity"/>
    <property type="evidence" value="ECO:0007669"/>
    <property type="project" value="UniProtKB-UniRule"/>
</dbReference>
<feature type="region of interest" description="Disordered" evidence="7">
    <location>
        <begin position="306"/>
        <end position="325"/>
    </location>
</feature>
<dbReference type="HAMAP" id="MF_00735">
    <property type="entry name" value="Methyltr_PrmA"/>
    <property type="match status" value="1"/>
</dbReference>
<reference evidence="8" key="1">
    <citation type="submission" date="2021-04" db="EMBL/GenBank/DDBJ databases">
        <title>Ouciella asimina sp. nov., isolated from the surface seawater in the hydrothermal field of Okinawa Trough.</title>
        <authorList>
            <person name="Shuang W."/>
        </authorList>
    </citation>
    <scope>NUCLEOTIDE SEQUENCE</scope>
    <source>
        <strain evidence="8">LXI357</strain>
    </source>
</reference>
<proteinExistence type="inferred from homology"/>
<keyword evidence="9" id="KW-1185">Reference proteome</keyword>
<dbReference type="EMBL" id="JAGRQC010000002">
    <property type="protein sequence ID" value="MBR0552657.1"/>
    <property type="molecule type" value="Genomic_DNA"/>
</dbReference>
<evidence type="ECO:0000256" key="6">
    <source>
        <dbReference type="HAMAP-Rule" id="MF_00735"/>
    </source>
</evidence>
<keyword evidence="8" id="KW-0689">Ribosomal protein</keyword>
<evidence type="ECO:0000256" key="1">
    <source>
        <dbReference type="ARBA" id="ARBA00009741"/>
    </source>
</evidence>
<feature type="binding site" evidence="6">
    <location>
        <position position="185"/>
    </location>
    <ligand>
        <name>S-adenosyl-L-methionine</name>
        <dbReference type="ChEBI" id="CHEBI:59789"/>
    </ligand>
</feature>
<dbReference type="PANTHER" id="PTHR43648:SF1">
    <property type="entry name" value="ELECTRON TRANSFER FLAVOPROTEIN BETA SUBUNIT LYSINE METHYLTRANSFERASE"/>
    <property type="match status" value="1"/>
</dbReference>